<reference evidence="8 9" key="1">
    <citation type="submission" date="2019-04" db="EMBL/GenBank/DDBJ databases">
        <authorList>
            <person name="Hwang J.C."/>
        </authorList>
    </citation>
    <scope>NUCLEOTIDE SEQUENCE [LARGE SCALE GENOMIC DNA]</scope>
    <source>
        <strain evidence="8 9">IMCC35001</strain>
    </source>
</reference>
<gene>
    <name evidence="8" type="primary">flgA</name>
    <name evidence="8" type="ORF">FCL40_15060</name>
</gene>
<name>A0A4U1BAR8_9GAMM</name>
<dbReference type="GO" id="GO:0044780">
    <property type="term" value="P:bacterial-type flagellum assembly"/>
    <property type="evidence" value="ECO:0007669"/>
    <property type="project" value="InterPro"/>
</dbReference>
<evidence type="ECO:0000256" key="2">
    <source>
        <dbReference type="ARBA" id="ARBA00010474"/>
    </source>
</evidence>
<evidence type="ECO:0000256" key="1">
    <source>
        <dbReference type="ARBA" id="ARBA00004418"/>
    </source>
</evidence>
<keyword evidence="9" id="KW-1185">Reference proteome</keyword>
<proteinExistence type="inferred from homology"/>
<evidence type="ECO:0000256" key="3">
    <source>
        <dbReference type="ARBA" id="ARBA00014754"/>
    </source>
</evidence>
<dbReference type="GO" id="GO:0042597">
    <property type="term" value="C:periplasmic space"/>
    <property type="evidence" value="ECO:0007669"/>
    <property type="project" value="UniProtKB-SubCell"/>
</dbReference>
<accession>A0A4U1BAR8</accession>
<protein>
    <recommendedName>
        <fullName evidence="3">Flagella basal body P-ring formation protein FlgA</fullName>
    </recommendedName>
</protein>
<dbReference type="Pfam" id="PF13144">
    <property type="entry name" value="ChapFlgA"/>
    <property type="match status" value="1"/>
</dbReference>
<dbReference type="AlphaFoldDB" id="A0A4U1BAR8"/>
<evidence type="ECO:0000256" key="6">
    <source>
        <dbReference type="ARBA" id="ARBA00025643"/>
    </source>
</evidence>
<keyword evidence="8" id="KW-0966">Cell projection</keyword>
<dbReference type="InterPro" id="IPR039246">
    <property type="entry name" value="Flagellar_FlgA"/>
</dbReference>
<comment type="similarity">
    <text evidence="2">Belongs to the FlgA family.</text>
</comment>
<comment type="subcellular location">
    <subcellularLocation>
        <location evidence="1">Periplasm</location>
    </subcellularLocation>
</comment>
<dbReference type="Gene3D" id="2.30.30.760">
    <property type="match status" value="1"/>
</dbReference>
<evidence type="ECO:0000313" key="9">
    <source>
        <dbReference type="Proteomes" id="UP000305674"/>
    </source>
</evidence>
<dbReference type="CDD" id="cd11614">
    <property type="entry name" value="SAF_CpaB_FlgA_like"/>
    <property type="match status" value="1"/>
</dbReference>
<sequence>MYISVNSKTYILRFRINGSGSSLLALLLLLTLPPQSRADSAPQQIQARIASALADEVSRWQQQHPGQWRQHTIEVSLPSGATALSPCLRPLLLEGETGRFPVGRQHRRVSCTDPAWSLTVRAEVRLAARIPVTRSKIMAGTLVTRELLRWQERALSTADGDVMMSLDNILGQRARRGIRAGSPLKAHQLLPPLMVERGQQVVMVAGDDQFTATTLGVALEAGSRGEVIRVKNSRTGKIVSARITERGKVATFF</sequence>
<dbReference type="SMART" id="SM00858">
    <property type="entry name" value="SAF"/>
    <property type="match status" value="1"/>
</dbReference>
<dbReference type="EMBL" id="SWCI01000012">
    <property type="protein sequence ID" value="TKB47790.1"/>
    <property type="molecule type" value="Genomic_DNA"/>
</dbReference>
<dbReference type="InterPro" id="IPR017585">
    <property type="entry name" value="SAF_FlgA"/>
</dbReference>
<dbReference type="NCBIfam" id="TIGR03170">
    <property type="entry name" value="flgA_cterm"/>
    <property type="match status" value="1"/>
</dbReference>
<keyword evidence="5" id="KW-0574">Periplasm</keyword>
<evidence type="ECO:0000259" key="7">
    <source>
        <dbReference type="SMART" id="SM00858"/>
    </source>
</evidence>
<organism evidence="8 9">
    <name type="scientific">Ferrimonas sediminicola</name>
    <dbReference type="NCBI Taxonomy" id="2569538"/>
    <lineage>
        <taxon>Bacteria</taxon>
        <taxon>Pseudomonadati</taxon>
        <taxon>Pseudomonadota</taxon>
        <taxon>Gammaproteobacteria</taxon>
        <taxon>Alteromonadales</taxon>
        <taxon>Ferrimonadaceae</taxon>
        <taxon>Ferrimonas</taxon>
    </lineage>
</organism>
<dbReference type="PANTHER" id="PTHR36307">
    <property type="entry name" value="FLAGELLA BASAL BODY P-RING FORMATION PROTEIN FLGA"/>
    <property type="match status" value="1"/>
</dbReference>
<keyword evidence="8" id="KW-0969">Cilium</keyword>
<comment type="function">
    <text evidence="6">Involved in the assembly process of the P-ring formation. It may associate with FlgF on the rod constituting a structure essential for the P-ring assembly or may act as a modulator protein for the P-ring assembly.</text>
</comment>
<comment type="caution">
    <text evidence="8">The sequence shown here is derived from an EMBL/GenBank/DDBJ whole genome shotgun (WGS) entry which is preliminary data.</text>
</comment>
<dbReference type="OrthoDB" id="5729023at2"/>
<evidence type="ECO:0000256" key="4">
    <source>
        <dbReference type="ARBA" id="ARBA00022729"/>
    </source>
</evidence>
<evidence type="ECO:0000256" key="5">
    <source>
        <dbReference type="ARBA" id="ARBA00022764"/>
    </source>
</evidence>
<dbReference type="PANTHER" id="PTHR36307:SF1">
    <property type="entry name" value="FLAGELLA BASAL BODY P-RING FORMATION PROTEIN FLGA"/>
    <property type="match status" value="1"/>
</dbReference>
<evidence type="ECO:0000313" key="8">
    <source>
        <dbReference type="EMBL" id="TKB47790.1"/>
    </source>
</evidence>
<dbReference type="Gene3D" id="3.90.1210.10">
    <property type="entry name" value="Antifreeze-like/N-acetylneuraminic acid synthase C-terminal domain"/>
    <property type="match status" value="1"/>
</dbReference>
<dbReference type="InterPro" id="IPR013974">
    <property type="entry name" value="SAF"/>
</dbReference>
<dbReference type="Proteomes" id="UP000305674">
    <property type="component" value="Unassembled WGS sequence"/>
</dbReference>
<feature type="domain" description="SAF" evidence="7">
    <location>
        <begin position="128"/>
        <end position="190"/>
    </location>
</feature>
<keyword evidence="8" id="KW-0282">Flagellum</keyword>
<keyword evidence="4" id="KW-0732">Signal</keyword>